<name>A0A846ZNX8_9GAMM</name>
<keyword evidence="4" id="KW-1185">Reference proteome</keyword>
<evidence type="ECO:0000313" key="4">
    <source>
        <dbReference type="Proteomes" id="UP000541636"/>
    </source>
</evidence>
<proteinExistence type="predicted"/>
<evidence type="ECO:0000256" key="1">
    <source>
        <dbReference type="SAM" id="MobiDB-lite"/>
    </source>
</evidence>
<reference evidence="3 4" key="1">
    <citation type="journal article" date="2017" name="Int. J. Syst. Evol. Microbiol.">
        <title>Oleiagrimonas citrea sp. nov., a marine bacterium isolated from tidal flat sediment and emended description of the genus Oleiagrimonas Fang et al. 2015 and Oleiagrimonas soli.</title>
        <authorList>
            <person name="Yang S.H."/>
            <person name="Seo H.S."/>
            <person name="Seong C.N."/>
            <person name="Kwon K.K."/>
        </authorList>
    </citation>
    <scope>NUCLEOTIDE SEQUENCE [LARGE SCALE GENOMIC DNA]</scope>
    <source>
        <strain evidence="3 4">MEBiC09124</strain>
    </source>
</reference>
<keyword evidence="2" id="KW-0732">Signal</keyword>
<feature type="region of interest" description="Disordered" evidence="1">
    <location>
        <begin position="119"/>
        <end position="150"/>
    </location>
</feature>
<gene>
    <name evidence="3" type="ORF">HF690_13540</name>
</gene>
<comment type="caution">
    <text evidence="3">The sequence shown here is derived from an EMBL/GenBank/DDBJ whole genome shotgun (WGS) entry which is preliminary data.</text>
</comment>
<evidence type="ECO:0000256" key="2">
    <source>
        <dbReference type="SAM" id="SignalP"/>
    </source>
</evidence>
<dbReference type="EMBL" id="JAAZQD010000005">
    <property type="protein sequence ID" value="NKZ39975.1"/>
    <property type="molecule type" value="Genomic_DNA"/>
</dbReference>
<evidence type="ECO:0000313" key="3">
    <source>
        <dbReference type="EMBL" id="NKZ39975.1"/>
    </source>
</evidence>
<protein>
    <submittedName>
        <fullName evidence="3">Uncharacterized protein</fullName>
    </submittedName>
</protein>
<dbReference type="RefSeq" id="WP_168609800.1">
    <property type="nucleotide sequence ID" value="NZ_JAAZQD010000005.1"/>
</dbReference>
<accession>A0A846ZNX8</accession>
<feature type="signal peptide" evidence="2">
    <location>
        <begin position="1"/>
        <end position="30"/>
    </location>
</feature>
<dbReference type="AlphaFoldDB" id="A0A846ZNX8"/>
<sequence length="172" mass="17599">MDIQSHRPASHRPARAACASLAMCMLVALAAPSQAGDAHKAVKAKHGEMVLLRDVPARHATHSQPPGVALIVNPKPNRELESALGTGGELGDAEIASLSASPAAAGHVTGTRVTQLLRTTTRNGTGSSQVSHNNAPPGTNPMSTVGSATRGIDPQVQRALSALPLPTQPGNR</sequence>
<organism evidence="3 4">
    <name type="scientific">Oleiagrimonas citrea</name>
    <dbReference type="NCBI Taxonomy" id="1665687"/>
    <lineage>
        <taxon>Bacteria</taxon>
        <taxon>Pseudomonadati</taxon>
        <taxon>Pseudomonadota</taxon>
        <taxon>Gammaproteobacteria</taxon>
        <taxon>Lysobacterales</taxon>
        <taxon>Rhodanobacteraceae</taxon>
        <taxon>Oleiagrimonas</taxon>
    </lineage>
</organism>
<feature type="compositionally biased region" description="Polar residues" evidence="1">
    <location>
        <begin position="123"/>
        <end position="147"/>
    </location>
</feature>
<dbReference type="Proteomes" id="UP000541636">
    <property type="component" value="Unassembled WGS sequence"/>
</dbReference>
<feature type="chain" id="PRO_5032775600" evidence="2">
    <location>
        <begin position="31"/>
        <end position="172"/>
    </location>
</feature>